<dbReference type="RefSeq" id="WP_012581449.1">
    <property type="nucleotide sequence ID" value="NC_017537.1"/>
</dbReference>
<organism evidence="2 3">
    <name type="scientific">Listeria monocytogenes serotype 4a (strain M7)</name>
    <dbReference type="NCBI Taxonomy" id="1030009"/>
    <lineage>
        <taxon>Bacteria</taxon>
        <taxon>Bacillati</taxon>
        <taxon>Bacillota</taxon>
        <taxon>Bacilli</taxon>
        <taxon>Bacillales</taxon>
        <taxon>Listeriaceae</taxon>
        <taxon>Listeria</taxon>
    </lineage>
</organism>
<dbReference type="HOGENOM" id="CLU_428139_0_0_9"/>
<dbReference type="InterPro" id="IPR024535">
    <property type="entry name" value="RHGA/B-epi-like_pectate_lyase"/>
</dbReference>
<dbReference type="PATRIC" id="fig|1030009.3.peg.1286"/>
<evidence type="ECO:0000313" key="2">
    <source>
        <dbReference type="EMBL" id="AEH92302.1"/>
    </source>
</evidence>
<dbReference type="Pfam" id="PF12708">
    <property type="entry name" value="Pect-lyase_RHGA_epim"/>
    <property type="match status" value="1"/>
</dbReference>
<dbReference type="InterPro" id="IPR011050">
    <property type="entry name" value="Pectin_lyase_fold/virulence"/>
</dbReference>
<dbReference type="SMART" id="SM00710">
    <property type="entry name" value="PbH1"/>
    <property type="match status" value="3"/>
</dbReference>
<gene>
    <name evidence="2" type="ordered locus">LMM7_1297</name>
</gene>
<dbReference type="AlphaFoldDB" id="A0A0E0UV41"/>
<reference evidence="2 3" key="1">
    <citation type="journal article" date="2011" name="J. Bacteriol.">
        <title>Genome sequence of the nonpathogenic Listeria monocytogenes serovar 4a strain M7.</title>
        <authorList>
            <person name="Chen J."/>
            <person name="Xia Y."/>
            <person name="Cheng C."/>
            <person name="Fang C."/>
            <person name="Shan Y."/>
            <person name="Jin G."/>
            <person name="Fang W."/>
        </authorList>
    </citation>
    <scope>NUCLEOTIDE SEQUENCE [LARGE SCALE GENOMIC DNA]</scope>
    <source>
        <strain evidence="2 3">M7</strain>
    </source>
</reference>
<name>A0A0E0UV41_LISMM</name>
<accession>A0A0E0UV41</accession>
<protein>
    <submittedName>
        <fullName evidence="2">Gp18</fullName>
    </submittedName>
</protein>
<dbReference type="InterPro" id="IPR012334">
    <property type="entry name" value="Pectin_lyas_fold"/>
</dbReference>
<evidence type="ECO:0000259" key="1">
    <source>
        <dbReference type="Pfam" id="PF12708"/>
    </source>
</evidence>
<evidence type="ECO:0000313" key="3">
    <source>
        <dbReference type="Proteomes" id="UP000000486"/>
    </source>
</evidence>
<dbReference type="KEGG" id="lmq:LMM7_1297"/>
<dbReference type="EMBL" id="CP002816">
    <property type="protein sequence ID" value="AEH92302.1"/>
    <property type="molecule type" value="Genomic_DNA"/>
</dbReference>
<dbReference type="InterPro" id="IPR006626">
    <property type="entry name" value="PbH1"/>
</dbReference>
<dbReference type="Gene3D" id="2.160.20.10">
    <property type="entry name" value="Single-stranded right-handed beta-helix, Pectin lyase-like"/>
    <property type="match status" value="1"/>
</dbReference>
<dbReference type="Proteomes" id="UP000000486">
    <property type="component" value="Chromosome"/>
</dbReference>
<feature type="domain" description="Rhamnogalacturonase A/B/Epimerase-like pectate lyase" evidence="1">
    <location>
        <begin position="134"/>
        <end position="335"/>
    </location>
</feature>
<sequence>MSRINLNTSDIGVSLTRANMNAIIDNFKSIQNCLNDNYTNYNNHKTKDNGAHTTNQINVTSSYTLQKNLEWLQETIDNLVIGANGDGVAETKQARVSFFDNKAFETVNSRLFSDFKFASDRLHELDENLNKYITNVKLFGAIGDGVNDDTEIIQSLLLSNKTELFIPNGTYAIKKNLYVPANTTITFESKDAIFKRMSSDVNYLFINYEDGVPHKNYDGNGNINIFGGTIDINGAEFPTVCSAVMLRHADNCHFKDMLVLDTVNGHAFDVNGCRNIYFDNVECLGWRDVTVDKSLIAQEAFQLSVASEDVYDIAVQNAYSNREIYFNNCRTGNSKTAGSVAYNVAIGNHSAYTVSNGVNIYITNCQFDGGNYYAIRLFGFKNVFVRGLKVNDYLGLTALHSSAGFTYNPDLTKNYSVDMTSENIHFKDVDFYSKKTNTDRQAILIVGSTSEEGIRLNYSRKISFNNVRMNGTYERTTNLAYIRDAISVMFDNFTAYDFLAGIRGTRNEFISFSRISLDHISTEAVYFTDTKFSEITTSSFVNCAIDNSNGVVSFSNGCANNTISGSNIRLGGLGNQKYGVVMTTDTHHCHSFNNFLEGMIGAAATSGSKCYNGSLFYEGSKMYVGLVVNGMFQLQEITA</sequence>
<dbReference type="SUPFAM" id="SSF51126">
    <property type="entry name" value="Pectin lyase-like"/>
    <property type="match status" value="1"/>
</dbReference>
<proteinExistence type="predicted"/>